<feature type="signal peptide" evidence="2">
    <location>
        <begin position="1"/>
        <end position="27"/>
    </location>
</feature>
<feature type="region of interest" description="Disordered" evidence="1">
    <location>
        <begin position="134"/>
        <end position="260"/>
    </location>
</feature>
<dbReference type="RefSeq" id="XP_029223232.1">
    <property type="nucleotide sequence ID" value="XM_029376629.1"/>
</dbReference>
<feature type="chain" id="PRO_5018685453" evidence="2">
    <location>
        <begin position="28"/>
        <end position="287"/>
    </location>
</feature>
<evidence type="ECO:0000256" key="1">
    <source>
        <dbReference type="SAM" id="MobiDB-lite"/>
    </source>
</evidence>
<dbReference type="GeneID" id="40323433"/>
<sequence>MAMTLTVRRRAVCALALLALLCGGCCGATGVGAGAPATPSVSVAVEVSCPNGAKKLSWRFSGKSGSDWTPCPNTPEVVAGSSGTDHLTNALCVYAGSWYLSTGAGTSCPTPSTGDTQKVAFAMKCATAEGSVLHKRSKGETGPSDAPEKNTLGEPGVCELLPPTAGGGEGAPERQPQLQPPTGPQAGRAPGAPAAPPTTTAENREADAPGSTQTPSTPQGPSGTPNSAPSAGGNDGTTTTTTTTSSPSAGNTRKSNADSSGTIATVWARAPLLLLLLLTAAFASAAG</sequence>
<evidence type="ECO:0000313" key="4">
    <source>
        <dbReference type="Proteomes" id="UP000284403"/>
    </source>
</evidence>
<accession>A0A3R7KK41</accession>
<feature type="compositionally biased region" description="Low complexity" evidence="1">
    <location>
        <begin position="209"/>
        <end position="225"/>
    </location>
</feature>
<proteinExistence type="predicted"/>
<protein>
    <submittedName>
        <fullName evidence="3">Mucin-like glycoprotein</fullName>
    </submittedName>
</protein>
<organism evidence="3 4">
    <name type="scientific">Trypanosoma conorhini</name>
    <dbReference type="NCBI Taxonomy" id="83891"/>
    <lineage>
        <taxon>Eukaryota</taxon>
        <taxon>Discoba</taxon>
        <taxon>Euglenozoa</taxon>
        <taxon>Kinetoplastea</taxon>
        <taxon>Metakinetoplastina</taxon>
        <taxon>Trypanosomatida</taxon>
        <taxon>Trypanosomatidae</taxon>
        <taxon>Trypanosoma</taxon>
    </lineage>
</organism>
<reference evidence="3 4" key="1">
    <citation type="journal article" date="2018" name="BMC Genomics">
        <title>Genomic comparison of Trypanosoma conorhini and Trypanosoma rangeli to Trypanosoma cruzi strains of high and low virulence.</title>
        <authorList>
            <person name="Bradwell K.R."/>
            <person name="Koparde V.N."/>
            <person name="Matveyev A.V."/>
            <person name="Serrano M.G."/>
            <person name="Alves J.M."/>
            <person name="Parikh H."/>
            <person name="Huang B."/>
            <person name="Lee V."/>
            <person name="Espinosa-Alvarez O."/>
            <person name="Ortiz P.A."/>
            <person name="Costa-Martins A.G."/>
            <person name="Teixeira M.M."/>
            <person name="Buck G.A."/>
        </authorList>
    </citation>
    <scope>NUCLEOTIDE SEQUENCE [LARGE SCALE GENOMIC DNA]</scope>
    <source>
        <strain evidence="3 4">025E</strain>
    </source>
</reference>
<feature type="compositionally biased region" description="Polar residues" evidence="1">
    <location>
        <begin position="245"/>
        <end position="260"/>
    </location>
</feature>
<evidence type="ECO:0000313" key="3">
    <source>
        <dbReference type="EMBL" id="RNE96036.1"/>
    </source>
</evidence>
<dbReference type="Proteomes" id="UP000284403">
    <property type="component" value="Unassembled WGS sequence"/>
</dbReference>
<keyword evidence="2" id="KW-0732">Signal</keyword>
<keyword evidence="4" id="KW-1185">Reference proteome</keyword>
<name>A0A3R7KK41_9TRYP</name>
<dbReference type="EMBL" id="MKKU01001329">
    <property type="protein sequence ID" value="RNE96036.1"/>
    <property type="molecule type" value="Genomic_DNA"/>
</dbReference>
<gene>
    <name evidence="3" type="ORF">Tco025E_09822</name>
</gene>
<evidence type="ECO:0000256" key="2">
    <source>
        <dbReference type="SAM" id="SignalP"/>
    </source>
</evidence>
<feature type="compositionally biased region" description="Low complexity" evidence="1">
    <location>
        <begin position="184"/>
        <end position="201"/>
    </location>
</feature>
<dbReference type="AlphaFoldDB" id="A0A3R7KK41"/>
<comment type="caution">
    <text evidence="3">The sequence shown here is derived from an EMBL/GenBank/DDBJ whole genome shotgun (WGS) entry which is preliminary data.</text>
</comment>